<dbReference type="InterPro" id="IPR002921">
    <property type="entry name" value="Fungal_lipase-type"/>
</dbReference>
<dbReference type="OrthoDB" id="426718at2759"/>
<evidence type="ECO:0000313" key="4">
    <source>
        <dbReference type="Proteomes" id="UP001150538"/>
    </source>
</evidence>
<dbReference type="InterPro" id="IPR051218">
    <property type="entry name" value="Sec_MonoDiacylglyc_Lipase"/>
</dbReference>
<accession>A0A9W8A126</accession>
<name>A0A9W8A126_9FUNG</name>
<dbReference type="EMBL" id="JANBPU010000041">
    <property type="protein sequence ID" value="KAJ1918618.1"/>
    <property type="molecule type" value="Genomic_DNA"/>
</dbReference>
<dbReference type="InterPro" id="IPR029058">
    <property type="entry name" value="AB_hydrolase_fold"/>
</dbReference>
<dbReference type="Proteomes" id="UP001150538">
    <property type="component" value="Unassembled WGS sequence"/>
</dbReference>
<keyword evidence="1" id="KW-0732">Signal</keyword>
<dbReference type="PANTHER" id="PTHR45856:SF24">
    <property type="entry name" value="FUNGAL LIPASE-LIKE DOMAIN-CONTAINING PROTEIN"/>
    <property type="match status" value="1"/>
</dbReference>
<proteinExistence type="predicted"/>
<dbReference type="PANTHER" id="PTHR45856">
    <property type="entry name" value="ALPHA/BETA-HYDROLASES SUPERFAMILY PROTEIN"/>
    <property type="match status" value="1"/>
</dbReference>
<sequence length="367" mass="40097">MLAGFFGAVSSHLLIALVATSLVVTPTNVYAASASSQGLVNLQKTIESYVNSINGTQNLDLPLKNKSLPSSKKPVGSSRQSDQATVVNFNQDQLNNIIAAAYFSDATYADNSDISNWTCGTACSNPLVTGTNVTLVWNDQNPSTKGYIAKNDARRVILIAFEGSDTAESWLDNLQVELVRFPLRSTGSATWGRAHEGFSEAASLPYSEYKDQFVALANENPGYDVLVTGHSRGAAIGQLFVALLANEYPELKPRLNMITFGQPRVGNEDLAQYINRQGIKTALRVVDQSDIVPHLPPEFLGYRHPNRELWIRERPRDKYELVLCALSTTDAGSGCPQAGQLDVVVNGVRDHSIDNYIKYLMEIPISN</sequence>
<evidence type="ECO:0000259" key="2">
    <source>
        <dbReference type="Pfam" id="PF01764"/>
    </source>
</evidence>
<dbReference type="SUPFAM" id="SSF53474">
    <property type="entry name" value="alpha/beta-Hydrolases"/>
    <property type="match status" value="1"/>
</dbReference>
<protein>
    <recommendedName>
        <fullName evidence="2">Fungal lipase-type domain-containing protein</fullName>
    </recommendedName>
</protein>
<feature type="domain" description="Fungal lipase-type" evidence="2">
    <location>
        <begin position="159"/>
        <end position="298"/>
    </location>
</feature>
<dbReference type="Gene3D" id="3.40.50.1820">
    <property type="entry name" value="alpha/beta hydrolase"/>
    <property type="match status" value="1"/>
</dbReference>
<organism evidence="3 4">
    <name type="scientific">Mycoemilia scoparia</name>
    <dbReference type="NCBI Taxonomy" id="417184"/>
    <lineage>
        <taxon>Eukaryota</taxon>
        <taxon>Fungi</taxon>
        <taxon>Fungi incertae sedis</taxon>
        <taxon>Zoopagomycota</taxon>
        <taxon>Kickxellomycotina</taxon>
        <taxon>Kickxellomycetes</taxon>
        <taxon>Kickxellales</taxon>
        <taxon>Kickxellaceae</taxon>
        <taxon>Mycoemilia</taxon>
    </lineage>
</organism>
<comment type="caution">
    <text evidence="3">The sequence shown here is derived from an EMBL/GenBank/DDBJ whole genome shotgun (WGS) entry which is preliminary data.</text>
</comment>
<dbReference type="AlphaFoldDB" id="A0A9W8A126"/>
<evidence type="ECO:0000256" key="1">
    <source>
        <dbReference type="SAM" id="SignalP"/>
    </source>
</evidence>
<dbReference type="GO" id="GO:0006629">
    <property type="term" value="P:lipid metabolic process"/>
    <property type="evidence" value="ECO:0007669"/>
    <property type="project" value="InterPro"/>
</dbReference>
<evidence type="ECO:0000313" key="3">
    <source>
        <dbReference type="EMBL" id="KAJ1918618.1"/>
    </source>
</evidence>
<dbReference type="Pfam" id="PF01764">
    <property type="entry name" value="Lipase_3"/>
    <property type="match status" value="1"/>
</dbReference>
<reference evidence="3" key="1">
    <citation type="submission" date="2022-07" db="EMBL/GenBank/DDBJ databases">
        <title>Phylogenomic reconstructions and comparative analyses of Kickxellomycotina fungi.</title>
        <authorList>
            <person name="Reynolds N.K."/>
            <person name="Stajich J.E."/>
            <person name="Barry K."/>
            <person name="Grigoriev I.V."/>
            <person name="Crous P."/>
            <person name="Smith M.E."/>
        </authorList>
    </citation>
    <scope>NUCLEOTIDE SEQUENCE</scope>
    <source>
        <strain evidence="3">NBRC 100468</strain>
    </source>
</reference>
<feature type="chain" id="PRO_5040782814" description="Fungal lipase-type domain-containing protein" evidence="1">
    <location>
        <begin position="32"/>
        <end position="367"/>
    </location>
</feature>
<feature type="signal peptide" evidence="1">
    <location>
        <begin position="1"/>
        <end position="31"/>
    </location>
</feature>
<keyword evidence="4" id="KW-1185">Reference proteome</keyword>
<dbReference type="CDD" id="cd00519">
    <property type="entry name" value="Lipase_3"/>
    <property type="match status" value="1"/>
</dbReference>
<gene>
    <name evidence="3" type="ORF">H4219_002491</name>
</gene>